<feature type="region of interest" description="Disordered" evidence="12">
    <location>
        <begin position="202"/>
        <end position="241"/>
    </location>
</feature>
<dbReference type="OrthoDB" id="9890094at2759"/>
<dbReference type="InterPro" id="IPR051505">
    <property type="entry name" value="C-type_lectin_domain"/>
</dbReference>
<dbReference type="InterPro" id="IPR000742">
    <property type="entry name" value="EGF"/>
</dbReference>
<dbReference type="GO" id="GO:0005509">
    <property type="term" value="F:calcium ion binding"/>
    <property type="evidence" value="ECO:0007669"/>
    <property type="project" value="InterPro"/>
</dbReference>
<reference evidence="16" key="1">
    <citation type="submission" date="2025-08" db="UniProtKB">
        <authorList>
            <consortium name="RefSeq"/>
        </authorList>
    </citation>
    <scope>IDENTIFICATION</scope>
</reference>
<keyword evidence="9" id="KW-0472">Membrane</keyword>
<organism evidence="15 16">
    <name type="scientific">Betta splendens</name>
    <name type="common">Siamese fighting fish</name>
    <dbReference type="NCBI Taxonomy" id="158456"/>
    <lineage>
        <taxon>Eukaryota</taxon>
        <taxon>Metazoa</taxon>
        <taxon>Chordata</taxon>
        <taxon>Craniata</taxon>
        <taxon>Vertebrata</taxon>
        <taxon>Euteleostomi</taxon>
        <taxon>Actinopterygii</taxon>
        <taxon>Neopterygii</taxon>
        <taxon>Teleostei</taxon>
        <taxon>Neoteleostei</taxon>
        <taxon>Acanthomorphata</taxon>
        <taxon>Anabantaria</taxon>
        <taxon>Anabantiformes</taxon>
        <taxon>Anabantoidei</taxon>
        <taxon>Osphronemidae</taxon>
        <taxon>Betta</taxon>
    </lineage>
</organism>
<evidence type="ECO:0000256" key="3">
    <source>
        <dbReference type="ARBA" id="ARBA00022553"/>
    </source>
</evidence>
<dbReference type="Pfam" id="PF07645">
    <property type="entry name" value="EGF_CA"/>
    <property type="match status" value="1"/>
</dbReference>
<dbReference type="GO" id="GO:0030246">
    <property type="term" value="F:carbohydrate binding"/>
    <property type="evidence" value="ECO:0007669"/>
    <property type="project" value="UniProtKB-KW"/>
</dbReference>
<evidence type="ECO:0000259" key="14">
    <source>
        <dbReference type="PROSITE" id="PS50041"/>
    </source>
</evidence>
<evidence type="ECO:0000256" key="11">
    <source>
        <dbReference type="PROSITE-ProRule" id="PRU00076"/>
    </source>
</evidence>
<evidence type="ECO:0000256" key="7">
    <source>
        <dbReference type="ARBA" id="ARBA00022737"/>
    </source>
</evidence>
<keyword evidence="15" id="KW-1185">Reference proteome</keyword>
<evidence type="ECO:0000256" key="5">
    <source>
        <dbReference type="ARBA" id="ARBA00022729"/>
    </source>
</evidence>
<dbReference type="PANTHER" id="PTHR14789:SF8">
    <property type="entry name" value="C-TYPE LECTIN DOMAIN FAMILY 14 MEMBER A PRECURSOR-RELATED"/>
    <property type="match status" value="1"/>
</dbReference>
<keyword evidence="6" id="KW-0430">Lectin</keyword>
<dbReference type="GO" id="GO:0030855">
    <property type="term" value="P:epithelial cell differentiation"/>
    <property type="evidence" value="ECO:0007669"/>
    <property type="project" value="UniProtKB-ARBA"/>
</dbReference>
<dbReference type="PANTHER" id="PTHR14789">
    <property type="entry name" value="CHONDROLECTIN VARIANT CHODLFDELTAE"/>
    <property type="match status" value="1"/>
</dbReference>
<comment type="subcellular location">
    <subcellularLocation>
        <location evidence="1">Membrane</location>
        <topology evidence="1">Single-pass type I membrane protein</topology>
    </subcellularLocation>
</comment>
<dbReference type="AlphaFoldDB" id="A0A9W2XIY3"/>
<dbReference type="Pfam" id="PF00059">
    <property type="entry name" value="Lectin_C"/>
    <property type="match status" value="1"/>
</dbReference>
<evidence type="ECO:0000256" key="9">
    <source>
        <dbReference type="ARBA" id="ARBA00023136"/>
    </source>
</evidence>
<evidence type="ECO:0000256" key="1">
    <source>
        <dbReference type="ARBA" id="ARBA00004479"/>
    </source>
</evidence>
<keyword evidence="10" id="KW-1015">Disulfide bond</keyword>
<evidence type="ECO:0000259" key="13">
    <source>
        <dbReference type="PROSITE" id="PS50026"/>
    </source>
</evidence>
<protein>
    <submittedName>
        <fullName evidence="16">C-type lectin domain family 14 member A isoform X1</fullName>
    </submittedName>
</protein>
<dbReference type="CDD" id="cd00054">
    <property type="entry name" value="EGF_CA"/>
    <property type="match status" value="1"/>
</dbReference>
<dbReference type="FunFam" id="2.10.25.10:FF:000038">
    <property type="entry name" value="Fibrillin 2"/>
    <property type="match status" value="1"/>
</dbReference>
<dbReference type="InterPro" id="IPR016186">
    <property type="entry name" value="C-type_lectin-like/link_sf"/>
</dbReference>
<feature type="domain" description="C-type lectin" evidence="14">
    <location>
        <begin position="59"/>
        <end position="193"/>
    </location>
</feature>
<dbReference type="InterPro" id="IPR049883">
    <property type="entry name" value="NOTCH1_EGF-like"/>
</dbReference>
<dbReference type="PROSITE" id="PS01187">
    <property type="entry name" value="EGF_CA"/>
    <property type="match status" value="1"/>
</dbReference>
<keyword evidence="7" id="KW-0677">Repeat</keyword>
<dbReference type="GO" id="GO:0016020">
    <property type="term" value="C:membrane"/>
    <property type="evidence" value="ECO:0007669"/>
    <property type="project" value="UniProtKB-SubCell"/>
</dbReference>
<keyword evidence="2 11" id="KW-0245">EGF-like domain</keyword>
<evidence type="ECO:0000256" key="2">
    <source>
        <dbReference type="ARBA" id="ARBA00022536"/>
    </source>
</evidence>
<dbReference type="PROSITE" id="PS00010">
    <property type="entry name" value="ASX_HYDROXYL"/>
    <property type="match status" value="1"/>
</dbReference>
<dbReference type="PROSITE" id="PS50041">
    <property type="entry name" value="C_TYPE_LECTIN_2"/>
    <property type="match status" value="1"/>
</dbReference>
<dbReference type="SUPFAM" id="SSF56436">
    <property type="entry name" value="C-type lectin-like"/>
    <property type="match status" value="1"/>
</dbReference>
<dbReference type="InterPro" id="IPR018097">
    <property type="entry name" value="EGF_Ca-bd_CS"/>
</dbReference>
<keyword evidence="5" id="KW-0732">Signal</keyword>
<dbReference type="PROSITE" id="PS50026">
    <property type="entry name" value="EGF_3"/>
    <property type="match status" value="1"/>
</dbReference>
<evidence type="ECO:0000313" key="16">
    <source>
        <dbReference type="RefSeq" id="XP_055361652.1"/>
    </source>
</evidence>
<dbReference type="CTD" id="161198"/>
<proteinExistence type="predicted"/>
<evidence type="ECO:0000313" key="15">
    <source>
        <dbReference type="Proteomes" id="UP000515150"/>
    </source>
</evidence>
<evidence type="ECO:0000256" key="12">
    <source>
        <dbReference type="SAM" id="MobiDB-lite"/>
    </source>
</evidence>
<dbReference type="Proteomes" id="UP000515150">
    <property type="component" value="Chromosome 22"/>
</dbReference>
<feature type="domain" description="EGF-like" evidence="13">
    <location>
        <begin position="346"/>
        <end position="382"/>
    </location>
</feature>
<dbReference type="InterPro" id="IPR000152">
    <property type="entry name" value="EGF-type_Asp/Asn_hydroxyl_site"/>
</dbReference>
<keyword evidence="8" id="KW-1133">Transmembrane helix</keyword>
<dbReference type="SUPFAM" id="SSF57196">
    <property type="entry name" value="EGF/Laminin"/>
    <property type="match status" value="1"/>
</dbReference>
<evidence type="ECO:0000256" key="8">
    <source>
        <dbReference type="ARBA" id="ARBA00022989"/>
    </source>
</evidence>
<evidence type="ECO:0000256" key="4">
    <source>
        <dbReference type="ARBA" id="ARBA00022692"/>
    </source>
</evidence>
<name>A0A9W2XIY3_BETSP</name>
<evidence type="ECO:0000256" key="6">
    <source>
        <dbReference type="ARBA" id="ARBA00022734"/>
    </source>
</evidence>
<dbReference type="SMART" id="SM00179">
    <property type="entry name" value="EGF_CA"/>
    <property type="match status" value="1"/>
</dbReference>
<keyword evidence="4" id="KW-0812">Transmembrane</keyword>
<dbReference type="GeneID" id="121201945"/>
<sequence length="416" mass="45692">MDFVKNRTNVSLVYCRIFSFLLHQQRRTSTPESSADNMASGLCSYWTYLWTVVLFRTISADSTYILSDDALAFDLALQKCAPRVLTTFATKQEIHEILNLISGSGSSQSSFTVWIGLNKQKTNCTDHRKPLRGFMWTETRSEDSEAAHWAEEPENTCTSVLCAAVRVDLDGSKVTRWGLISVRCKSTHRFICKLKDGLTAQTPKHKETSTGLATSEPKLATSGPKTPEMPNAEPGTPEPKLLTRLDPEVVKPTTGPKQVGRDHGLGFGLALGSCKHPTIPESRSITLGSDHNRIKVECWSSEQLELYCRARLAMWFLPDNSPANFSTICQRCRVGFQKDASANCVDVDECSSGHARCKHTCLNTEGSYRCICADGTGKQHQEDSPACTASVAAVGSGSLFKILILVLVAMSNSNVL</sequence>
<dbReference type="InterPro" id="IPR016187">
    <property type="entry name" value="CTDL_fold"/>
</dbReference>
<evidence type="ECO:0000256" key="10">
    <source>
        <dbReference type="ARBA" id="ARBA00023157"/>
    </source>
</evidence>
<dbReference type="InterPro" id="IPR001881">
    <property type="entry name" value="EGF-like_Ca-bd_dom"/>
</dbReference>
<dbReference type="Gene3D" id="3.10.100.10">
    <property type="entry name" value="Mannose-Binding Protein A, subunit A"/>
    <property type="match status" value="1"/>
</dbReference>
<dbReference type="RefSeq" id="XP_055361652.1">
    <property type="nucleotide sequence ID" value="XM_055505677.1"/>
</dbReference>
<gene>
    <name evidence="16" type="primary">clec14a</name>
</gene>
<keyword evidence="3" id="KW-0597">Phosphoprotein</keyword>
<comment type="caution">
    <text evidence="11">Lacks conserved residue(s) required for the propagation of feature annotation.</text>
</comment>
<dbReference type="InterPro" id="IPR001304">
    <property type="entry name" value="C-type_lectin-like"/>
</dbReference>
<dbReference type="Gene3D" id="2.10.25.10">
    <property type="entry name" value="Laminin"/>
    <property type="match status" value="1"/>
</dbReference>
<accession>A0A9W2XIY3</accession>